<accession>A0A6M3LUD6</accession>
<evidence type="ECO:0000313" key="1">
    <source>
        <dbReference type="EMBL" id="QJA96185.1"/>
    </source>
</evidence>
<reference evidence="1" key="1">
    <citation type="submission" date="2020-03" db="EMBL/GenBank/DDBJ databases">
        <title>The deep terrestrial virosphere.</title>
        <authorList>
            <person name="Holmfeldt K."/>
            <person name="Nilsson E."/>
            <person name="Simone D."/>
            <person name="Lopez-Fernandez M."/>
            <person name="Wu X."/>
            <person name="de Brujin I."/>
            <person name="Lundin D."/>
            <person name="Andersson A."/>
            <person name="Bertilsson S."/>
            <person name="Dopson M."/>
        </authorList>
    </citation>
    <scope>NUCLEOTIDE SEQUENCE</scope>
    <source>
        <strain evidence="1">MM415B04904</strain>
    </source>
</reference>
<protein>
    <submittedName>
        <fullName evidence="1">Uncharacterized protein</fullName>
    </submittedName>
</protein>
<name>A0A6M3LUD6_9ZZZZ</name>
<proteinExistence type="predicted"/>
<sequence length="72" mass="8510">MLKQQANPYEIYDTAESKLLMWLKLRVDECRGTEFQKGQMIAFTEVAEKVEEIFREESCLNAQYEQGIRESD</sequence>
<gene>
    <name evidence="1" type="ORF">MM415B04904_0010</name>
</gene>
<organism evidence="1">
    <name type="scientific">viral metagenome</name>
    <dbReference type="NCBI Taxonomy" id="1070528"/>
    <lineage>
        <taxon>unclassified sequences</taxon>
        <taxon>metagenomes</taxon>
        <taxon>organismal metagenomes</taxon>
    </lineage>
</organism>
<dbReference type="EMBL" id="MT143377">
    <property type="protein sequence ID" value="QJA96185.1"/>
    <property type="molecule type" value="Genomic_DNA"/>
</dbReference>
<dbReference type="AlphaFoldDB" id="A0A6M3LUD6"/>